<protein>
    <submittedName>
        <fullName evidence="2">Condensation domain-containing protein</fullName>
    </submittedName>
</protein>
<dbReference type="eggNOG" id="COG1020">
    <property type="taxonomic scope" value="Bacteria"/>
</dbReference>
<dbReference type="InterPro" id="IPR001242">
    <property type="entry name" value="Condensation_dom"/>
</dbReference>
<dbReference type="GO" id="GO:0008610">
    <property type="term" value="P:lipid biosynthetic process"/>
    <property type="evidence" value="ECO:0007669"/>
    <property type="project" value="UniProtKB-ARBA"/>
</dbReference>
<accession>A0A1H9WA34</accession>
<dbReference type="OrthoDB" id="1993047at2"/>
<dbReference type="SUPFAM" id="SSF52777">
    <property type="entry name" value="CoA-dependent acyltransferases"/>
    <property type="match status" value="2"/>
</dbReference>
<evidence type="ECO:0000259" key="1">
    <source>
        <dbReference type="Pfam" id="PF00668"/>
    </source>
</evidence>
<dbReference type="Proteomes" id="UP000182584">
    <property type="component" value="Unassembled WGS sequence"/>
</dbReference>
<dbReference type="EMBL" id="FOGJ01000028">
    <property type="protein sequence ID" value="SES30768.1"/>
    <property type="molecule type" value="Genomic_DNA"/>
</dbReference>
<proteinExistence type="predicted"/>
<dbReference type="Gene3D" id="3.30.559.30">
    <property type="entry name" value="Nonribosomal peptide synthetase, condensation domain"/>
    <property type="match status" value="1"/>
</dbReference>
<dbReference type="PANTHER" id="PTHR45527:SF1">
    <property type="entry name" value="FATTY ACID SYNTHASE"/>
    <property type="match status" value="1"/>
</dbReference>
<dbReference type="GO" id="GO:0044550">
    <property type="term" value="P:secondary metabolite biosynthetic process"/>
    <property type="evidence" value="ECO:0007669"/>
    <property type="project" value="TreeGrafter"/>
</dbReference>
<dbReference type="Gene3D" id="3.30.559.10">
    <property type="entry name" value="Chloramphenicol acetyltransferase-like domain"/>
    <property type="match status" value="1"/>
</dbReference>
<gene>
    <name evidence="2" type="ORF">SAMN04487884_12859</name>
</gene>
<evidence type="ECO:0000313" key="3">
    <source>
        <dbReference type="Proteomes" id="UP000182584"/>
    </source>
</evidence>
<dbReference type="GO" id="GO:0031177">
    <property type="term" value="F:phosphopantetheine binding"/>
    <property type="evidence" value="ECO:0007669"/>
    <property type="project" value="TreeGrafter"/>
</dbReference>
<dbReference type="RefSeq" id="WP_074758239.1">
    <property type="nucleotide sequence ID" value="NZ_FOGJ01000028.1"/>
</dbReference>
<sequence>MSDKYPLTAAQMLHYRWIRQYHTQQVSGLSVVASLKADLDFDILKKCIEKELERYKCLRVQFTKPDKDGLIYQYIPEENNISISFKDLSDMSLAQADDILQKLAYTTFDGDDIPMCEFMLVKLPNGYNGFWIHIDHRLMDSCAVVVMVNDIMSLYTHYRFGSDYPEPLADYESVLTSDLKKASNEKRHAKDQKFWNDLLDEWGEPLYSDIQGPSVLEASRKRHKNKDLRAADIELKDLFVAVKDYQLDPGSSGTLMDFCMNHQLSMTNLLLLGLRTYLSKVNNGQEDISIENFISRRSTKDEWTSGGSRTIMFPCRTVISSDTEFLTAAYEIQNMQNRIYMHNSYDPALIWDEIKKRYNTPDNTSYVSCYLTYQPLTVKPDNPYLKDIPLHTKWFANGAATKKMYLTVSHTADGGMNFSYHYQTAALNEKDIELLNYYLMRIIFRGVEQPNLSIEEIISLKV</sequence>
<dbReference type="GO" id="GO:0043041">
    <property type="term" value="P:amino acid activation for nonribosomal peptide biosynthetic process"/>
    <property type="evidence" value="ECO:0007669"/>
    <property type="project" value="TreeGrafter"/>
</dbReference>
<organism evidence="2 3">
    <name type="scientific">Butyrivibrio fibrisolvens</name>
    <dbReference type="NCBI Taxonomy" id="831"/>
    <lineage>
        <taxon>Bacteria</taxon>
        <taxon>Bacillati</taxon>
        <taxon>Bacillota</taxon>
        <taxon>Clostridia</taxon>
        <taxon>Lachnospirales</taxon>
        <taxon>Lachnospiraceae</taxon>
        <taxon>Butyrivibrio</taxon>
    </lineage>
</organism>
<dbReference type="GO" id="GO:0003824">
    <property type="term" value="F:catalytic activity"/>
    <property type="evidence" value="ECO:0007669"/>
    <property type="project" value="InterPro"/>
</dbReference>
<dbReference type="PANTHER" id="PTHR45527">
    <property type="entry name" value="NONRIBOSOMAL PEPTIDE SYNTHETASE"/>
    <property type="match status" value="1"/>
</dbReference>
<dbReference type="InterPro" id="IPR023213">
    <property type="entry name" value="CAT-like_dom_sf"/>
</dbReference>
<dbReference type="Pfam" id="PF00668">
    <property type="entry name" value="Condensation"/>
    <property type="match status" value="1"/>
</dbReference>
<reference evidence="2 3" key="1">
    <citation type="submission" date="2016-10" db="EMBL/GenBank/DDBJ databases">
        <authorList>
            <person name="de Groot N.N."/>
        </authorList>
    </citation>
    <scope>NUCLEOTIDE SEQUENCE [LARGE SCALE GENOMIC DNA]</scope>
    <source>
        <strain evidence="2 3">AR40</strain>
    </source>
</reference>
<feature type="domain" description="Condensation" evidence="1">
    <location>
        <begin position="2"/>
        <end position="457"/>
    </location>
</feature>
<evidence type="ECO:0000313" key="2">
    <source>
        <dbReference type="EMBL" id="SES30768.1"/>
    </source>
</evidence>
<dbReference type="GO" id="GO:0005737">
    <property type="term" value="C:cytoplasm"/>
    <property type="evidence" value="ECO:0007669"/>
    <property type="project" value="TreeGrafter"/>
</dbReference>
<name>A0A1H9WA34_BUTFI</name>
<dbReference type="AlphaFoldDB" id="A0A1H9WA34"/>